<organism evidence="2 3">
    <name type="scientific">Acidovorax delafieldii 2AN</name>
    <dbReference type="NCBI Taxonomy" id="573060"/>
    <lineage>
        <taxon>Bacteria</taxon>
        <taxon>Pseudomonadati</taxon>
        <taxon>Pseudomonadota</taxon>
        <taxon>Betaproteobacteria</taxon>
        <taxon>Burkholderiales</taxon>
        <taxon>Comamonadaceae</taxon>
        <taxon>Acidovorax</taxon>
    </lineage>
</organism>
<evidence type="ECO:0000256" key="1">
    <source>
        <dbReference type="SAM" id="MobiDB-lite"/>
    </source>
</evidence>
<dbReference type="RefSeq" id="WP_005795643.1">
    <property type="nucleotide sequence ID" value="NZ_ACQT01000046.1"/>
</dbReference>
<accession>C5T4G3</accession>
<reference evidence="2 3" key="1">
    <citation type="submission" date="2009-05" db="EMBL/GenBank/DDBJ databases">
        <title>The draft genome of Acidovorax delafieldii 2AN.</title>
        <authorList>
            <consortium name="US DOE Joint Genome Institute (JGI-PGF)"/>
            <person name="Lucas S."/>
            <person name="Copeland A."/>
            <person name="Lapidus A."/>
            <person name="Glavina del Rio T."/>
            <person name="Tice H."/>
            <person name="Bruce D."/>
            <person name="Goodwin L."/>
            <person name="Pitluck S."/>
            <person name="Larimer F."/>
            <person name="Land M.L."/>
            <person name="Hauser L."/>
            <person name="Shelobolina E.S."/>
            <person name="Picardal F."/>
            <person name="Roden E."/>
            <person name="Emerson D."/>
        </authorList>
    </citation>
    <scope>NUCLEOTIDE SEQUENCE [LARGE SCALE GENOMIC DNA]</scope>
    <source>
        <strain evidence="2 3">2AN</strain>
    </source>
</reference>
<feature type="compositionally biased region" description="Low complexity" evidence="1">
    <location>
        <begin position="44"/>
        <end position="71"/>
    </location>
</feature>
<dbReference type="OrthoDB" id="8818572at2"/>
<evidence type="ECO:0000313" key="2">
    <source>
        <dbReference type="EMBL" id="EER60645.1"/>
    </source>
</evidence>
<feature type="region of interest" description="Disordered" evidence="1">
    <location>
        <begin position="31"/>
        <end position="77"/>
    </location>
</feature>
<keyword evidence="3" id="KW-1185">Reference proteome</keyword>
<dbReference type="EMBL" id="ACQT01000046">
    <property type="protein sequence ID" value="EER60645.1"/>
    <property type="molecule type" value="Genomic_DNA"/>
</dbReference>
<protein>
    <submittedName>
        <fullName evidence="2">Uncharacterized protein</fullName>
    </submittedName>
</protein>
<name>C5T4G3_ACIDE</name>
<sequence>MRKPVWIGAGLGVLVLALLGAGAWMNRASPDAGVPATGQAVRSPGAGLPAGGTPAPALVADAASQARSSQESQERRRRLAEVRAEFNALRAQGLQAPPEKMRAVVDELEALSPPGFDPRYFQTLRSLLDTSAQIQKLNNELQSISKSTSPKDTARQQAILAEMRVLGERSSVQARALQSYVPAAPAGVKKP</sequence>
<gene>
    <name evidence="2" type="ORF">AcdelDRAFT_1793</name>
</gene>
<evidence type="ECO:0000313" key="3">
    <source>
        <dbReference type="Proteomes" id="UP000003856"/>
    </source>
</evidence>
<dbReference type="Proteomes" id="UP000003856">
    <property type="component" value="Unassembled WGS sequence"/>
</dbReference>
<dbReference type="AlphaFoldDB" id="C5T4G3"/>
<dbReference type="PATRIC" id="fig|573060.9.peg.3356"/>
<comment type="caution">
    <text evidence="2">The sequence shown here is derived from an EMBL/GenBank/DDBJ whole genome shotgun (WGS) entry which is preliminary data.</text>
</comment>
<proteinExistence type="predicted"/>